<dbReference type="EMBL" id="FO082872">
    <property type="protein sequence ID" value="CCF73246.1"/>
    <property type="molecule type" value="Genomic_DNA"/>
</dbReference>
<evidence type="ECO:0000313" key="3">
    <source>
        <dbReference type="Proteomes" id="UP000002899"/>
    </source>
</evidence>
<dbReference type="OMA" id="RMAPMHW"/>
<dbReference type="InterPro" id="IPR001279">
    <property type="entry name" value="Metallo-B-lactamas"/>
</dbReference>
<dbReference type="AlphaFoldDB" id="I7IG09"/>
<gene>
    <name evidence="2" type="ORF">BMR1_02g00400</name>
</gene>
<dbReference type="PANTHER" id="PTHR15032">
    <property type="entry name" value="N-ACYL-PHOSPHATIDYLETHANOLAMINE-HYDROLYZING PHOSPHOLIPASE D"/>
    <property type="match status" value="1"/>
</dbReference>
<dbReference type="OrthoDB" id="332863at2759"/>
<name>I7IG09_BABMR</name>
<reference evidence="2 3" key="1">
    <citation type="journal article" date="2012" name="Nucleic Acids Res.">
        <title>Sequencing of the smallest Apicomplexan genome from the human pathogen Babesia microti.</title>
        <authorList>
            <person name="Cornillot E."/>
            <person name="Hadj-Kaddour K."/>
            <person name="Dassouli A."/>
            <person name="Noel B."/>
            <person name="Ranwez V."/>
            <person name="Vacherie B."/>
            <person name="Augagneur Y."/>
            <person name="Bres V."/>
            <person name="Duclos A."/>
            <person name="Randazzo S."/>
            <person name="Carcy B."/>
            <person name="Debierre-Grockiego F."/>
            <person name="Delbecq S."/>
            <person name="Moubri-Menage K."/>
            <person name="Shams-Eldin H."/>
            <person name="Usmani-Brown S."/>
            <person name="Bringaud F."/>
            <person name="Wincker P."/>
            <person name="Vivares C.P."/>
            <person name="Schwarz R.T."/>
            <person name="Schetters T.P."/>
            <person name="Krause P.J."/>
            <person name="Gorenflot A."/>
            <person name="Berry V."/>
            <person name="Barbe V."/>
            <person name="Ben Mamoun C."/>
        </authorList>
    </citation>
    <scope>NUCLEOTIDE SEQUENCE [LARGE SCALE GENOMIC DNA]</scope>
    <source>
        <strain evidence="2 3">RI</strain>
    </source>
</reference>
<dbReference type="PANTHER" id="PTHR15032:SF4">
    <property type="entry name" value="N-ACYL-PHOSPHATIDYLETHANOLAMINE-HYDROLYZING PHOSPHOLIPASE D"/>
    <property type="match status" value="1"/>
</dbReference>
<dbReference type="RefSeq" id="XP_012647855.1">
    <property type="nucleotide sequence ID" value="XM_012792401.1"/>
</dbReference>
<dbReference type="Pfam" id="PF12706">
    <property type="entry name" value="Lactamase_B_2"/>
    <property type="match status" value="1"/>
</dbReference>
<dbReference type="Proteomes" id="UP000002899">
    <property type="component" value="Chromosome II"/>
</dbReference>
<dbReference type="Gene3D" id="3.60.15.10">
    <property type="entry name" value="Ribonuclease Z/Hydroxyacylglutathione hydrolase-like"/>
    <property type="match status" value="1"/>
</dbReference>
<accession>I7IG09</accession>
<organism evidence="2 3">
    <name type="scientific">Babesia microti (strain RI)</name>
    <dbReference type="NCBI Taxonomy" id="1133968"/>
    <lineage>
        <taxon>Eukaryota</taxon>
        <taxon>Sar</taxon>
        <taxon>Alveolata</taxon>
        <taxon>Apicomplexa</taxon>
        <taxon>Aconoidasida</taxon>
        <taxon>Piroplasmida</taxon>
        <taxon>Babesiidae</taxon>
        <taxon>Babesia</taxon>
    </lineage>
</organism>
<proteinExistence type="predicted"/>
<sequence length="309" mass="35293">MRFNDYVSLGKIYFQRKYPHLSKLFPKPKLKLEYWPKRIYGPYPEPPNQISESDTRVTYVGHRTVYIQTLGTTIITDPVFTRRLGYHGLGLKRVVGPPYLYQQIPQANFLLLTNNSFNCLNHTSLDIISARGASNILGGRNVTFYIQNDMRNYIYPMDYHDKLQFGELSITFLPCIHKSYRSTLGSIGSLLWHWPMLWGSFLIEAGTKLIYLSGATGYSSHFKELANIIKPKQLDMAILPIGPLEPCNIYNQYNLSVTDAEKAREDLQAKKTLAIGFDTFPLGMEGYGNVFNKLSKEFIVLDAGCHVNL</sequence>
<keyword evidence="2" id="KW-0378">Hydrolase</keyword>
<reference evidence="2 3" key="2">
    <citation type="journal article" date="2013" name="PLoS ONE">
        <title>Whole genome mapping and re-organization of the nuclear and mitochondrial genomes of Babesia microti isolates.</title>
        <authorList>
            <person name="Cornillot E."/>
            <person name="Dassouli A."/>
            <person name="Garg A."/>
            <person name="Pachikara N."/>
            <person name="Randazzo S."/>
            <person name="Depoix D."/>
            <person name="Carcy B."/>
            <person name="Delbecq S."/>
            <person name="Frutos R."/>
            <person name="Silva J.C."/>
            <person name="Sutton R."/>
            <person name="Krause P.J."/>
            <person name="Mamoun C.B."/>
        </authorList>
    </citation>
    <scope>NUCLEOTIDE SEQUENCE [LARGE SCALE GENOMIC DNA]</scope>
    <source>
        <strain evidence="2 3">RI</strain>
    </source>
</reference>
<protein>
    <submittedName>
        <fullName evidence="2">N-acyl-phosphatidylethanolamine-hydrolyzing phospholipase D</fullName>
        <ecNumber evidence="2">3.1.4.54</ecNumber>
    </submittedName>
</protein>
<dbReference type="KEGG" id="bmic:BMR1_02g00400"/>
<evidence type="ECO:0000313" key="2">
    <source>
        <dbReference type="EMBL" id="CCF73246.1"/>
    </source>
</evidence>
<dbReference type="VEuPathDB" id="PiroplasmaDB:BMR1_02g00400"/>
<dbReference type="GO" id="GO:0070290">
    <property type="term" value="F:N-acylphosphatidylethanolamine-specific phospholipase D activity"/>
    <property type="evidence" value="ECO:0007669"/>
    <property type="project" value="UniProtKB-EC"/>
</dbReference>
<keyword evidence="3" id="KW-1185">Reference proteome</keyword>
<evidence type="ECO:0000259" key="1">
    <source>
        <dbReference type="Pfam" id="PF12706"/>
    </source>
</evidence>
<dbReference type="EC" id="3.1.4.54" evidence="2"/>
<feature type="domain" description="Metallo-beta-lactamase" evidence="1">
    <location>
        <begin position="73"/>
        <end position="275"/>
    </location>
</feature>
<dbReference type="GO" id="GO:0005737">
    <property type="term" value="C:cytoplasm"/>
    <property type="evidence" value="ECO:0007669"/>
    <property type="project" value="TreeGrafter"/>
</dbReference>
<dbReference type="GeneID" id="24423870"/>
<dbReference type="InterPro" id="IPR036866">
    <property type="entry name" value="RibonucZ/Hydroxyglut_hydro"/>
</dbReference>
<dbReference type="SUPFAM" id="SSF56281">
    <property type="entry name" value="Metallo-hydrolase/oxidoreductase"/>
    <property type="match status" value="1"/>
</dbReference>
<reference evidence="2 3" key="3">
    <citation type="journal article" date="2016" name="Sci. Rep.">
        <title>Genome-wide diversity and gene expression profiling of Babesia microti isolates identify polymorphic genes that mediate host-pathogen interactions.</title>
        <authorList>
            <person name="Silva J.C."/>
            <person name="Cornillot E."/>
            <person name="McCracken C."/>
            <person name="Usmani-Brown S."/>
            <person name="Dwivedi A."/>
            <person name="Ifeonu O.O."/>
            <person name="Crabtree J."/>
            <person name="Gotia H.T."/>
            <person name="Virji A.Z."/>
            <person name="Reynes C."/>
            <person name="Colinge J."/>
            <person name="Kumar V."/>
            <person name="Lawres L."/>
            <person name="Pazzi J.E."/>
            <person name="Pablo J.V."/>
            <person name="Hung C."/>
            <person name="Brancato J."/>
            <person name="Kumari P."/>
            <person name="Orvis J."/>
            <person name="Tretina K."/>
            <person name="Chibucos M."/>
            <person name="Ott S."/>
            <person name="Sadzewicz L."/>
            <person name="Sengamalay N."/>
            <person name="Shetty A.C."/>
            <person name="Su Q."/>
            <person name="Tallon L."/>
            <person name="Fraser C.M."/>
            <person name="Frutos R."/>
            <person name="Molina D.M."/>
            <person name="Krause P.J."/>
            <person name="Ben Mamoun C."/>
        </authorList>
    </citation>
    <scope>NUCLEOTIDE SEQUENCE [LARGE SCALE GENOMIC DNA]</scope>
    <source>
        <strain evidence="2 3">RI</strain>
    </source>
</reference>